<evidence type="ECO:0000256" key="3">
    <source>
        <dbReference type="ARBA" id="ARBA00022502"/>
    </source>
</evidence>
<feature type="transmembrane region" description="Helical" evidence="8">
    <location>
        <begin position="27"/>
        <end position="50"/>
    </location>
</feature>
<comment type="subcellular location">
    <subcellularLocation>
        <location evidence="1">Membrane</location>
        <topology evidence="1">Multi-pass membrane protein</topology>
    </subcellularLocation>
</comment>
<dbReference type="AlphaFoldDB" id="A0A1X0P0P7"/>
<sequence length="142" mass="15931">MTLKSENHPETVVAGASKGHQVAINGFIAWLLIITAFVMYFLWACLPGSLLDWALINYYPDKYWAEAMPALLIMSVVYYLSTSFLLVLYRTNPLTDGFCVVDSNAKEDRHSLESLSDAKESVPPLTDIPVSVSSRLLFQPWN</sequence>
<dbReference type="RefSeq" id="XP_028884477.1">
    <property type="nucleotide sequence ID" value="XM_029024074.1"/>
</dbReference>
<dbReference type="GO" id="GO:0006506">
    <property type="term" value="P:GPI anchor biosynthetic process"/>
    <property type="evidence" value="ECO:0007669"/>
    <property type="project" value="UniProtKB-UniPathway"/>
</dbReference>
<dbReference type="PANTHER" id="PTHR46346:SF1">
    <property type="entry name" value="PHOSPHATIDYLINOSITOL N-ACETYLGLUCOSAMINYLTRANSFERASE SUBUNIT P"/>
    <property type="match status" value="1"/>
</dbReference>
<dbReference type="GeneID" id="39983854"/>
<keyword evidence="11" id="KW-1185">Reference proteome</keyword>
<feature type="transmembrane region" description="Helical" evidence="8">
    <location>
        <begin position="70"/>
        <end position="89"/>
    </location>
</feature>
<evidence type="ECO:0000256" key="8">
    <source>
        <dbReference type="SAM" id="Phobius"/>
    </source>
</evidence>
<comment type="pathway">
    <text evidence="2 7">Glycolipid biosynthesis; glycosylphosphatidylinositol-anchor biosynthesis.</text>
</comment>
<dbReference type="Pfam" id="PF08510">
    <property type="entry name" value="PIG-P"/>
    <property type="match status" value="1"/>
</dbReference>
<keyword evidence="5 8" id="KW-1133">Transmembrane helix</keyword>
<evidence type="ECO:0000256" key="2">
    <source>
        <dbReference type="ARBA" id="ARBA00004687"/>
    </source>
</evidence>
<keyword evidence="3 7" id="KW-0337">GPI-anchor biosynthesis</keyword>
<keyword evidence="6 7" id="KW-0472">Membrane</keyword>
<reference evidence="10 11" key="1">
    <citation type="submission" date="2017-03" db="EMBL/GenBank/DDBJ databases">
        <title>An alternative strategy for trypanosome survival in the mammalian bloodstream revealed through genome and transcriptome analysis of the ubiquitous bovine parasite Trypanosoma (Megatrypanum) theileri.</title>
        <authorList>
            <person name="Kelly S."/>
            <person name="Ivens A."/>
            <person name="Mott A."/>
            <person name="O'Neill E."/>
            <person name="Emms D."/>
            <person name="Macleod O."/>
            <person name="Voorheis P."/>
            <person name="Matthews J."/>
            <person name="Matthews K."/>
            <person name="Carrington M."/>
        </authorList>
    </citation>
    <scope>NUCLEOTIDE SEQUENCE [LARGE SCALE GENOMIC DNA]</scope>
    <source>
        <strain evidence="10">Edinburgh</strain>
    </source>
</reference>
<keyword evidence="7" id="KW-0808">Transferase</keyword>
<dbReference type="InterPro" id="IPR052263">
    <property type="entry name" value="GPI_Anchor_Biosynth"/>
</dbReference>
<accession>A0A1X0P0P7</accession>
<dbReference type="VEuPathDB" id="TriTrypDB:TM35_000082090"/>
<evidence type="ECO:0000256" key="5">
    <source>
        <dbReference type="ARBA" id="ARBA00022989"/>
    </source>
</evidence>
<proteinExistence type="predicted"/>
<evidence type="ECO:0000256" key="6">
    <source>
        <dbReference type="ARBA" id="ARBA00023136"/>
    </source>
</evidence>
<evidence type="ECO:0000259" key="9">
    <source>
        <dbReference type="Pfam" id="PF08510"/>
    </source>
</evidence>
<evidence type="ECO:0000256" key="1">
    <source>
        <dbReference type="ARBA" id="ARBA00004141"/>
    </source>
</evidence>
<name>A0A1X0P0P7_9TRYP</name>
<dbReference type="Proteomes" id="UP000192257">
    <property type="component" value="Unassembled WGS sequence"/>
</dbReference>
<evidence type="ECO:0000313" key="10">
    <source>
        <dbReference type="EMBL" id="ORC90411.1"/>
    </source>
</evidence>
<dbReference type="InterPro" id="IPR013717">
    <property type="entry name" value="PIG-P"/>
</dbReference>
<dbReference type="EMBL" id="NBCO01000008">
    <property type="protein sequence ID" value="ORC90411.1"/>
    <property type="molecule type" value="Genomic_DNA"/>
</dbReference>
<keyword evidence="4 8" id="KW-0812">Transmembrane</keyword>
<feature type="domain" description="PIG-P" evidence="9">
    <location>
        <begin position="22"/>
        <end position="138"/>
    </location>
</feature>
<dbReference type="PIRSF" id="PIRSF008765">
    <property type="entry name" value="PIG-P_GPI19"/>
    <property type="match status" value="1"/>
</dbReference>
<organism evidence="10 11">
    <name type="scientific">Trypanosoma theileri</name>
    <dbReference type="NCBI Taxonomy" id="67003"/>
    <lineage>
        <taxon>Eukaryota</taxon>
        <taxon>Discoba</taxon>
        <taxon>Euglenozoa</taxon>
        <taxon>Kinetoplastea</taxon>
        <taxon>Metakinetoplastina</taxon>
        <taxon>Trypanosomatida</taxon>
        <taxon>Trypanosomatidae</taxon>
        <taxon>Trypanosoma</taxon>
    </lineage>
</organism>
<dbReference type="STRING" id="67003.A0A1X0P0P7"/>
<dbReference type="UniPathway" id="UPA00196"/>
<protein>
    <submittedName>
        <fullName evidence="10">Phosphatidylinositol glycan, class P</fullName>
    </submittedName>
</protein>
<dbReference type="PANTHER" id="PTHR46346">
    <property type="entry name" value="PHOSPHATIDYLINOSITOL N-ACETYLGLUCOSAMINYLTRANSFERASE SUBUNIT P"/>
    <property type="match status" value="1"/>
</dbReference>
<dbReference type="GO" id="GO:0017176">
    <property type="term" value="F:phosphatidylinositol N-acetylglucosaminyltransferase activity"/>
    <property type="evidence" value="ECO:0007669"/>
    <property type="project" value="UniProtKB-UniRule"/>
</dbReference>
<evidence type="ECO:0000313" key="11">
    <source>
        <dbReference type="Proteomes" id="UP000192257"/>
    </source>
</evidence>
<dbReference type="InterPro" id="IPR016542">
    <property type="entry name" value="PIG-P_GPI19"/>
</dbReference>
<evidence type="ECO:0000256" key="7">
    <source>
        <dbReference type="PIRNR" id="PIRNR008765"/>
    </source>
</evidence>
<dbReference type="GO" id="GO:0005783">
    <property type="term" value="C:endoplasmic reticulum"/>
    <property type="evidence" value="ECO:0007669"/>
    <property type="project" value="TreeGrafter"/>
</dbReference>
<gene>
    <name evidence="10" type="ORF">TM35_000082090</name>
</gene>
<evidence type="ECO:0000256" key="4">
    <source>
        <dbReference type="ARBA" id="ARBA00022692"/>
    </source>
</evidence>
<dbReference type="GO" id="GO:0016020">
    <property type="term" value="C:membrane"/>
    <property type="evidence" value="ECO:0007669"/>
    <property type="project" value="UniProtKB-SubCell"/>
</dbReference>
<comment type="function">
    <text evidence="7">Part of the complex catalyzing the transfer of N-acetylglucosamine from UDP-N-acetylglucosamine to phosphatidylinositol, the first step of GPI biosynthesis.</text>
</comment>
<comment type="caution">
    <text evidence="10">The sequence shown here is derived from an EMBL/GenBank/DDBJ whole genome shotgun (WGS) entry which is preliminary data.</text>
</comment>
<dbReference type="OrthoDB" id="690928at2759"/>